<evidence type="ECO:0000313" key="3">
    <source>
        <dbReference type="Proteomes" id="UP000594262"/>
    </source>
</evidence>
<dbReference type="SUPFAM" id="SSF57625">
    <property type="entry name" value="Invertebrate chitin-binding proteins"/>
    <property type="match status" value="1"/>
</dbReference>
<evidence type="ECO:0008006" key="4">
    <source>
        <dbReference type="Google" id="ProtNLM"/>
    </source>
</evidence>
<dbReference type="Proteomes" id="UP000594262">
    <property type="component" value="Unplaced"/>
</dbReference>
<accession>A0A7M5U0Y9</accession>
<evidence type="ECO:0000256" key="1">
    <source>
        <dbReference type="SAM" id="MobiDB-lite"/>
    </source>
</evidence>
<keyword evidence="3" id="KW-1185">Reference proteome</keyword>
<evidence type="ECO:0000313" key="2">
    <source>
        <dbReference type="EnsemblMetazoa" id="CLYHEMP004623.1"/>
    </source>
</evidence>
<proteinExistence type="predicted"/>
<name>A0A7M5U0Y9_9CNID</name>
<dbReference type="InterPro" id="IPR036508">
    <property type="entry name" value="Chitin-bd_dom_sf"/>
</dbReference>
<dbReference type="Gene3D" id="3.20.20.80">
    <property type="entry name" value="Glycosidases"/>
    <property type="match status" value="1"/>
</dbReference>
<dbReference type="EnsemblMetazoa" id="CLYHEMT004623.1">
    <property type="protein sequence ID" value="CLYHEMP004623.1"/>
    <property type="gene ID" value="CLYHEMG004623"/>
</dbReference>
<reference evidence="2" key="1">
    <citation type="submission" date="2021-01" db="UniProtKB">
        <authorList>
            <consortium name="EnsemblMetazoa"/>
        </authorList>
    </citation>
    <scope>IDENTIFICATION</scope>
</reference>
<sequence length="111" mass="11824">FPSIVTTVASTNPPTTTAASTNPPTTTAAPTNPPTTTSASTNPLTTTSTLTNPPTTPFSPSAFCVGKIGYFAHPDRHLFIRCTQFRTFVQTCGNFLVWRQISEGFGTCVRP</sequence>
<dbReference type="AlphaFoldDB" id="A0A7M5U0Y9"/>
<feature type="region of interest" description="Disordered" evidence="1">
    <location>
        <begin position="1"/>
        <end position="54"/>
    </location>
</feature>
<protein>
    <recommendedName>
        <fullName evidence="4">Chitin-binding type-2 domain-containing protein</fullName>
    </recommendedName>
</protein>
<organism evidence="2 3">
    <name type="scientific">Clytia hemisphaerica</name>
    <dbReference type="NCBI Taxonomy" id="252671"/>
    <lineage>
        <taxon>Eukaryota</taxon>
        <taxon>Metazoa</taxon>
        <taxon>Cnidaria</taxon>
        <taxon>Hydrozoa</taxon>
        <taxon>Hydroidolina</taxon>
        <taxon>Leptothecata</taxon>
        <taxon>Obeliida</taxon>
        <taxon>Clytiidae</taxon>
        <taxon>Clytia</taxon>
    </lineage>
</organism>
<dbReference type="GO" id="GO:0008061">
    <property type="term" value="F:chitin binding"/>
    <property type="evidence" value="ECO:0007669"/>
    <property type="project" value="InterPro"/>
</dbReference>